<evidence type="ECO:0000313" key="2">
    <source>
        <dbReference type="EMBL" id="MBX5021336.1"/>
    </source>
</evidence>
<gene>
    <name evidence="2" type="ORF">HJB63_01860</name>
</gene>
<feature type="compositionally biased region" description="Basic and acidic residues" evidence="1">
    <location>
        <begin position="20"/>
        <end position="32"/>
    </location>
</feature>
<name>A0A9Q3QU66_9HYPH</name>
<sequence>MQPAENPSPGQSRPDQGASDQERRDQASSDREWEVEAVLAWHDDDAKAAIRSLLDDCRHLRRQLALAERVMSRGMARGWTPRYERDAL</sequence>
<accession>A0A9Q3QU66</accession>
<dbReference type="EMBL" id="JABDYC010000001">
    <property type="protein sequence ID" value="MBX5021336.1"/>
    <property type="molecule type" value="Genomic_DNA"/>
</dbReference>
<evidence type="ECO:0000313" key="3">
    <source>
        <dbReference type="Proteomes" id="UP000749740"/>
    </source>
</evidence>
<feature type="region of interest" description="Disordered" evidence="1">
    <location>
        <begin position="1"/>
        <end position="32"/>
    </location>
</feature>
<dbReference type="Proteomes" id="UP000749740">
    <property type="component" value="Unassembled WGS sequence"/>
</dbReference>
<reference evidence="2" key="1">
    <citation type="submission" date="2020-04" db="EMBL/GenBank/DDBJ databases">
        <title>Global-level population genomics: horizontal gene transfer, symbiosis and evolution in Rhizobia.</title>
        <authorList>
            <person name="Gai Y."/>
        </authorList>
    </citation>
    <scope>NUCLEOTIDE SEQUENCE</scope>
    <source>
        <strain evidence="2">BLR57</strain>
    </source>
</reference>
<evidence type="ECO:0000256" key="1">
    <source>
        <dbReference type="SAM" id="MobiDB-lite"/>
    </source>
</evidence>
<protein>
    <submittedName>
        <fullName evidence="2">Uncharacterized protein</fullName>
    </submittedName>
</protein>
<dbReference type="RefSeq" id="WP_221118929.1">
    <property type="nucleotide sequence ID" value="NZ_JABDYC010000001.1"/>
</dbReference>
<organism evidence="2 3">
    <name type="scientific">Rhizobium lentis</name>
    <dbReference type="NCBI Taxonomy" id="1138194"/>
    <lineage>
        <taxon>Bacteria</taxon>
        <taxon>Pseudomonadati</taxon>
        <taxon>Pseudomonadota</taxon>
        <taxon>Alphaproteobacteria</taxon>
        <taxon>Hyphomicrobiales</taxon>
        <taxon>Rhizobiaceae</taxon>
        <taxon>Rhizobium/Agrobacterium group</taxon>
        <taxon>Rhizobium</taxon>
    </lineage>
</organism>
<proteinExistence type="predicted"/>
<comment type="caution">
    <text evidence="2">The sequence shown here is derived from an EMBL/GenBank/DDBJ whole genome shotgun (WGS) entry which is preliminary data.</text>
</comment>
<dbReference type="AlphaFoldDB" id="A0A9Q3QU66"/>